<dbReference type="Proteomes" id="UP000607653">
    <property type="component" value="Unassembled WGS sequence"/>
</dbReference>
<name>A0A822Z2D4_NELNU</name>
<keyword evidence="2" id="KW-1185">Reference proteome</keyword>
<protein>
    <submittedName>
        <fullName evidence="1">Uncharacterized protein</fullName>
    </submittedName>
</protein>
<proteinExistence type="predicted"/>
<reference evidence="1 2" key="1">
    <citation type="journal article" date="2020" name="Mol. Biol. Evol.">
        <title>Distinct Expression and Methylation Patterns for Genes with Different Fates following a Single Whole-Genome Duplication in Flowering Plants.</title>
        <authorList>
            <person name="Shi T."/>
            <person name="Rahmani R.S."/>
            <person name="Gugger P.F."/>
            <person name="Wang M."/>
            <person name="Li H."/>
            <person name="Zhang Y."/>
            <person name="Li Z."/>
            <person name="Wang Q."/>
            <person name="Van de Peer Y."/>
            <person name="Marchal K."/>
            <person name="Chen J."/>
        </authorList>
    </citation>
    <scope>NUCLEOTIDE SEQUENCE [LARGE SCALE GENOMIC DNA]</scope>
    <source>
        <tissue evidence="1">Leaf</tissue>
    </source>
</reference>
<sequence length="53" mass="6009">MSWIIQDWLQASPQPLNVEEKLDDVGKNKISTITLSPIVIEVSILHAFRYVDG</sequence>
<dbReference type="EMBL" id="DUZY01000004">
    <property type="protein sequence ID" value="DAD37851.1"/>
    <property type="molecule type" value="Genomic_DNA"/>
</dbReference>
<gene>
    <name evidence="1" type="ORF">HUJ06_008492</name>
</gene>
<organism evidence="1 2">
    <name type="scientific">Nelumbo nucifera</name>
    <name type="common">Sacred lotus</name>
    <dbReference type="NCBI Taxonomy" id="4432"/>
    <lineage>
        <taxon>Eukaryota</taxon>
        <taxon>Viridiplantae</taxon>
        <taxon>Streptophyta</taxon>
        <taxon>Embryophyta</taxon>
        <taxon>Tracheophyta</taxon>
        <taxon>Spermatophyta</taxon>
        <taxon>Magnoliopsida</taxon>
        <taxon>Proteales</taxon>
        <taxon>Nelumbonaceae</taxon>
        <taxon>Nelumbo</taxon>
    </lineage>
</organism>
<accession>A0A822Z2D4</accession>
<evidence type="ECO:0000313" key="2">
    <source>
        <dbReference type="Proteomes" id="UP000607653"/>
    </source>
</evidence>
<comment type="caution">
    <text evidence="1">The sequence shown here is derived from an EMBL/GenBank/DDBJ whole genome shotgun (WGS) entry which is preliminary data.</text>
</comment>
<dbReference type="AlphaFoldDB" id="A0A822Z2D4"/>
<evidence type="ECO:0000313" key="1">
    <source>
        <dbReference type="EMBL" id="DAD37851.1"/>
    </source>
</evidence>